<evidence type="ECO:0000259" key="1">
    <source>
        <dbReference type="Pfam" id="PF04293"/>
    </source>
</evidence>
<dbReference type="Proteomes" id="UP000482155">
    <property type="component" value="Unassembled WGS sequence"/>
</dbReference>
<organism evidence="2 3">
    <name type="scientific">Noviherbaspirillum galbum</name>
    <dbReference type="NCBI Taxonomy" id="2709383"/>
    <lineage>
        <taxon>Bacteria</taxon>
        <taxon>Pseudomonadati</taxon>
        <taxon>Pseudomonadota</taxon>
        <taxon>Betaproteobacteria</taxon>
        <taxon>Burkholderiales</taxon>
        <taxon>Oxalobacteraceae</taxon>
        <taxon>Noviherbaspirillum</taxon>
    </lineage>
</organism>
<evidence type="ECO:0000313" key="2">
    <source>
        <dbReference type="EMBL" id="NEX59692.1"/>
    </source>
</evidence>
<dbReference type="RefSeq" id="WP_163960089.1">
    <property type="nucleotide sequence ID" value="NZ_JAAIVB010000008.1"/>
</dbReference>
<accession>A0A6B3SMT5</accession>
<protein>
    <submittedName>
        <fullName evidence="2">SpoVR family protein</fullName>
    </submittedName>
</protein>
<dbReference type="PANTHER" id="PTHR30029:SF2">
    <property type="entry name" value="STAGE V SPORULATION PROTEIN R"/>
    <property type="match status" value="1"/>
</dbReference>
<reference evidence="2 3" key="1">
    <citation type="submission" date="2020-02" db="EMBL/GenBank/DDBJ databases">
        <authorList>
            <person name="Kim M.K."/>
        </authorList>
    </citation>
    <scope>NUCLEOTIDE SEQUENCE [LARGE SCALE GENOMIC DNA]</scope>
    <source>
        <strain evidence="2 3">17J57-3</strain>
    </source>
</reference>
<feature type="domain" description="SpoVR protein-like N-terminal" evidence="1">
    <location>
        <begin position="10"/>
        <end position="383"/>
    </location>
</feature>
<dbReference type="PANTHER" id="PTHR30029">
    <property type="entry name" value="STAGE V SPORULATION PROTEIN R"/>
    <property type="match status" value="1"/>
</dbReference>
<name>A0A6B3SMT5_9BURK</name>
<proteinExistence type="predicted"/>
<sequence>MCTTTSAEAIEQLRKYSSQIEDLARKLGLDYYPVDFEMVPNNFMMEIAVYGLPVRMHHWSFGVRYIHQLIRQGMGHSRIFEVMFPGDPCHAYLVNGNTLPENTLVTAHVLGHADFAKNNHLFARFMEQAGGHILEQAAARAHRIEQAIQEHGQERVEAVLDAALALEPHIDVNRDLHRALYPTPKEQEAASHQRHEAPPDPFLQRFRSLPGETPMPEASHNLRRAAIPPQPEYDLLWFIAHYAPELEDWERDIFMAVREESFYFYPVFACQIMNEGWASYWHARLLREAEFLPQDLYLSAIKAHSDVVRPYAAERQLALAVNPYHLGFSMWEDIIEKHGLSNARRIMKEEDDFGFVRNYLTKDLIEKLELFVYEQRGDGDIRIANTDVHAVHEAILSPKFNYGAPRIAANHLHVDGSLQLVHDNQSDGRGLDLGRAERVLEYIGRVWRRPVTLHTTGERGEARVVTSKRV</sequence>
<dbReference type="Pfam" id="PF04293">
    <property type="entry name" value="SpoVR"/>
    <property type="match status" value="1"/>
</dbReference>
<keyword evidence="3" id="KW-1185">Reference proteome</keyword>
<comment type="caution">
    <text evidence="2">The sequence shown here is derived from an EMBL/GenBank/DDBJ whole genome shotgun (WGS) entry which is preliminary data.</text>
</comment>
<gene>
    <name evidence="2" type="ORF">G3574_01245</name>
</gene>
<dbReference type="EMBL" id="JAAIVB010000008">
    <property type="protein sequence ID" value="NEX59692.1"/>
    <property type="molecule type" value="Genomic_DNA"/>
</dbReference>
<evidence type="ECO:0000313" key="3">
    <source>
        <dbReference type="Proteomes" id="UP000482155"/>
    </source>
</evidence>
<dbReference type="InterPro" id="IPR007390">
    <property type="entry name" value="Spore_V_R"/>
</dbReference>
<dbReference type="AlphaFoldDB" id="A0A6B3SMT5"/>
<dbReference type="InterPro" id="IPR056174">
    <property type="entry name" value="SpoVR_N"/>
</dbReference>